<feature type="transmembrane region" description="Helical" evidence="9">
    <location>
        <begin position="157"/>
        <end position="174"/>
    </location>
</feature>
<accession>A0A1E3QTE7</accession>
<keyword evidence="6 9" id="KW-0472">Membrane</keyword>
<evidence type="ECO:0000313" key="11">
    <source>
        <dbReference type="Proteomes" id="UP000094336"/>
    </source>
</evidence>
<dbReference type="Proteomes" id="UP000094336">
    <property type="component" value="Unassembled WGS sequence"/>
</dbReference>
<evidence type="ECO:0000256" key="9">
    <source>
        <dbReference type="SAM" id="Phobius"/>
    </source>
</evidence>
<feature type="transmembrane region" description="Helical" evidence="9">
    <location>
        <begin position="116"/>
        <end position="136"/>
    </location>
</feature>
<dbReference type="OrthoDB" id="3358017at2759"/>
<name>A0A1E3QTE7_9ASCO</name>
<dbReference type="AlphaFoldDB" id="A0A1E3QTE7"/>
<evidence type="ECO:0000256" key="7">
    <source>
        <dbReference type="ARBA" id="ARBA00037472"/>
    </source>
</evidence>
<reference evidence="11" key="1">
    <citation type="submission" date="2016-05" db="EMBL/GenBank/DDBJ databases">
        <title>Comparative genomics of biotechnologically important yeasts.</title>
        <authorList>
            <consortium name="DOE Joint Genome Institute"/>
            <person name="Riley R."/>
            <person name="Haridas S."/>
            <person name="Wolfe K.H."/>
            <person name="Lopes M.R."/>
            <person name="Hittinger C.T."/>
            <person name="Goker M."/>
            <person name="Salamov A."/>
            <person name="Wisecaver J."/>
            <person name="Long T.M."/>
            <person name="Aerts A.L."/>
            <person name="Barry K."/>
            <person name="Choi C."/>
            <person name="Clum A."/>
            <person name="Coughlan A.Y."/>
            <person name="Deshpande S."/>
            <person name="Douglass A.P."/>
            <person name="Hanson S.J."/>
            <person name="Klenk H.-P."/>
            <person name="Labutti K."/>
            <person name="Lapidus A."/>
            <person name="Lindquist E."/>
            <person name="Lipzen A."/>
            <person name="Meier-Kolthoff J.P."/>
            <person name="Ohm R.A."/>
            <person name="Otillar R.P."/>
            <person name="Pangilinan J."/>
            <person name="Peng Y."/>
            <person name="Rokas A."/>
            <person name="Rosa C.A."/>
            <person name="Scheuner C."/>
            <person name="Sibirny A.A."/>
            <person name="Slot J.C."/>
            <person name="Stielow J.B."/>
            <person name="Sun H."/>
            <person name="Kurtzman C.P."/>
            <person name="Blackwell M."/>
            <person name="Grigoriev I.V."/>
            <person name="Jeffries T.W."/>
        </authorList>
    </citation>
    <scope>NUCLEOTIDE SEQUENCE [LARGE SCALE GENOMIC DNA]</scope>
    <source>
        <strain evidence="11">NRRL Y-12698</strain>
    </source>
</reference>
<comment type="function">
    <text evidence="7">Catalyzes the ATP-dependent translocation of sphingoid long-chain bases (LCBs) from the cytoplasmic site toward the extracytoplasmic side of the membrane (flip-flop). Involved in the establishment of the functional lipid asymmetry of the plasma membrane. Regulates intracellular levels of LCBs, sphingolipid precursors that are growth inhibitory at increased levels.</text>
</comment>
<dbReference type="Pfam" id="PF04479">
    <property type="entry name" value="RTA1"/>
    <property type="match status" value="1"/>
</dbReference>
<dbReference type="InterPro" id="IPR007568">
    <property type="entry name" value="RTA1"/>
</dbReference>
<dbReference type="RefSeq" id="XP_018986266.1">
    <property type="nucleotide sequence ID" value="XM_019128197.1"/>
</dbReference>
<evidence type="ECO:0000256" key="5">
    <source>
        <dbReference type="ARBA" id="ARBA00023055"/>
    </source>
</evidence>
<evidence type="ECO:0000313" key="10">
    <source>
        <dbReference type="EMBL" id="ODQ80938.1"/>
    </source>
</evidence>
<gene>
    <name evidence="10" type="ORF">BABINDRAFT_160375</name>
</gene>
<feature type="transmembrane region" description="Helical" evidence="9">
    <location>
        <begin position="47"/>
        <end position="67"/>
    </location>
</feature>
<feature type="transmembrane region" description="Helical" evidence="9">
    <location>
        <begin position="186"/>
        <end position="210"/>
    </location>
</feature>
<evidence type="ECO:0000256" key="3">
    <source>
        <dbReference type="ARBA" id="ARBA00022692"/>
    </source>
</evidence>
<keyword evidence="5" id="KW-0445">Lipid transport</keyword>
<protein>
    <recommendedName>
        <fullName evidence="8">Sphingoid long-chain base transporter RSB1</fullName>
    </recommendedName>
</protein>
<organism evidence="10 11">
    <name type="scientific">Babjeviella inositovora NRRL Y-12698</name>
    <dbReference type="NCBI Taxonomy" id="984486"/>
    <lineage>
        <taxon>Eukaryota</taxon>
        <taxon>Fungi</taxon>
        <taxon>Dikarya</taxon>
        <taxon>Ascomycota</taxon>
        <taxon>Saccharomycotina</taxon>
        <taxon>Pichiomycetes</taxon>
        <taxon>Serinales incertae sedis</taxon>
        <taxon>Babjeviella</taxon>
    </lineage>
</organism>
<keyword evidence="4 9" id="KW-1133">Transmembrane helix</keyword>
<dbReference type="STRING" id="984486.A0A1E3QTE7"/>
<evidence type="ECO:0000256" key="2">
    <source>
        <dbReference type="ARBA" id="ARBA00009969"/>
    </source>
</evidence>
<comment type="subcellular location">
    <subcellularLocation>
        <location evidence="1">Cell membrane</location>
        <topology evidence="1">Multi-pass membrane protein</topology>
    </subcellularLocation>
</comment>
<sequence length="334" mass="37113">MDTIATTTIQGITIDGAHLASVASTTAVILSSVDNTAVDLYHYVPSLPGNLVLLVVLGLILGIQSLYTLKYRQLWYWTCLWLGIALEFTGFVARVVSHFQPLNGSAYLCQSICVTATTRFILAAFYCIMDILVIVYGEQFSVLKRFRYSKIFITSDLVTVIILMAGVGTAYSSIASGHSSNTGTYLLVAGLGFQVGSLSIFIVLWLIFFWRVHKASKFAEPGYKPRFQHLSSTSAMKRFPLYAAVGIICMYVRAIFRVVEFSEGWAGYLRRTEPYFLILDGAMVVITGIVMSFPGGYPGIVVRHDVSVKNKKIRWIFYEFEEIAGKDIDMGESP</sequence>
<evidence type="ECO:0000256" key="4">
    <source>
        <dbReference type="ARBA" id="ARBA00022989"/>
    </source>
</evidence>
<dbReference type="GO" id="GO:0000324">
    <property type="term" value="C:fungal-type vacuole"/>
    <property type="evidence" value="ECO:0007669"/>
    <property type="project" value="TreeGrafter"/>
</dbReference>
<keyword evidence="11" id="KW-1185">Reference proteome</keyword>
<dbReference type="GO" id="GO:0005886">
    <property type="term" value="C:plasma membrane"/>
    <property type="evidence" value="ECO:0007669"/>
    <property type="project" value="UniProtKB-SubCell"/>
</dbReference>
<evidence type="ECO:0000256" key="1">
    <source>
        <dbReference type="ARBA" id="ARBA00004651"/>
    </source>
</evidence>
<comment type="similarity">
    <text evidence="2">Belongs to the lipid-translocating exporter (LTE) (TC 9.A.26.1) family.</text>
</comment>
<dbReference type="GO" id="GO:0006869">
    <property type="term" value="P:lipid transport"/>
    <property type="evidence" value="ECO:0007669"/>
    <property type="project" value="UniProtKB-KW"/>
</dbReference>
<keyword evidence="5" id="KW-0813">Transport</keyword>
<keyword evidence="3 9" id="KW-0812">Transmembrane</keyword>
<evidence type="ECO:0000256" key="8">
    <source>
        <dbReference type="ARBA" id="ARBA00041117"/>
    </source>
</evidence>
<dbReference type="PANTHER" id="PTHR31465:SF9">
    <property type="entry name" value="SPHINGOID LONG-CHAIN BASE TRANSPORTER RSB1"/>
    <property type="match status" value="1"/>
</dbReference>
<dbReference type="EMBL" id="KV454428">
    <property type="protein sequence ID" value="ODQ80938.1"/>
    <property type="molecule type" value="Genomic_DNA"/>
</dbReference>
<dbReference type="PANTHER" id="PTHR31465">
    <property type="entry name" value="PROTEIN RTA1-RELATED"/>
    <property type="match status" value="1"/>
</dbReference>
<evidence type="ECO:0000256" key="6">
    <source>
        <dbReference type="ARBA" id="ARBA00023136"/>
    </source>
</evidence>
<feature type="transmembrane region" description="Helical" evidence="9">
    <location>
        <begin position="239"/>
        <end position="256"/>
    </location>
</feature>
<feature type="transmembrane region" description="Helical" evidence="9">
    <location>
        <begin position="74"/>
        <end position="96"/>
    </location>
</feature>
<proteinExistence type="inferred from homology"/>
<feature type="transmembrane region" description="Helical" evidence="9">
    <location>
        <begin position="276"/>
        <end position="302"/>
    </location>
</feature>
<dbReference type="GeneID" id="30146050"/>